<evidence type="ECO:0000313" key="5">
    <source>
        <dbReference type="Proteomes" id="UP000326994"/>
    </source>
</evidence>
<evidence type="ECO:0000256" key="1">
    <source>
        <dbReference type="ARBA" id="ARBA00022729"/>
    </source>
</evidence>
<gene>
    <name evidence="4" type="ORF">ULMS_19540</name>
</gene>
<dbReference type="Pfam" id="PF18962">
    <property type="entry name" value="Por_Secre_tail"/>
    <property type="match status" value="1"/>
</dbReference>
<feature type="chain" id="PRO_5023844838" description="Secretion system C-terminal sorting domain-containing protein" evidence="2">
    <location>
        <begin position="28"/>
        <end position="274"/>
    </location>
</feature>
<evidence type="ECO:0000256" key="2">
    <source>
        <dbReference type="SAM" id="SignalP"/>
    </source>
</evidence>
<sequence>MIKTITNFKFKVAFIFISILTSSSIYAQSNCDIYCPNDFAVVANSNGEYVVEDYFANNLVTLEECNPGAVVSQSPAPGTIMGLGEFEVTMTVTSGGETDDCDFDISVIEEQSGDCDFDCPDDQLGTTDSAGNYAIPNFATNGALVVTGNCGNFTFEQDPVAGTIVTAGIYSISLSAESEPGTSSISCGFNLTVDETLNANSFSINTFTVYPNPASNKINFSNEVENATLASLTGKIIYQTKMTNSIDVSYLDKGIYILKIENGNESLIKKIVIN</sequence>
<keyword evidence="1 2" id="KW-0732">Signal</keyword>
<feature type="signal peptide" evidence="2">
    <location>
        <begin position="1"/>
        <end position="27"/>
    </location>
</feature>
<proteinExistence type="predicted"/>
<comment type="caution">
    <text evidence="4">The sequence shown here is derived from an EMBL/GenBank/DDBJ whole genome shotgun (WGS) entry which is preliminary data.</text>
</comment>
<dbReference type="RefSeq" id="WP_151894369.1">
    <property type="nucleotide sequence ID" value="NZ_BKCF01000003.1"/>
</dbReference>
<dbReference type="AlphaFoldDB" id="A0A5J4G1L4"/>
<dbReference type="OrthoDB" id="9805017at2"/>
<organism evidence="4 5">
    <name type="scientific">Patiriisocius marinistellae</name>
    <dbReference type="NCBI Taxonomy" id="2494560"/>
    <lineage>
        <taxon>Bacteria</taxon>
        <taxon>Pseudomonadati</taxon>
        <taxon>Bacteroidota</taxon>
        <taxon>Flavobacteriia</taxon>
        <taxon>Flavobacteriales</taxon>
        <taxon>Flavobacteriaceae</taxon>
        <taxon>Patiriisocius</taxon>
    </lineage>
</organism>
<reference evidence="4 5" key="1">
    <citation type="submission" date="2019-08" db="EMBL/GenBank/DDBJ databases">
        <title>Ulvibacter marinistellae sp. nov., isolated from a starfish, Patiria pectinifera.</title>
        <authorList>
            <person name="Kawano K."/>
            <person name="Ushijima N."/>
            <person name="Kihara M."/>
            <person name="Itoh H."/>
        </authorList>
    </citation>
    <scope>NUCLEOTIDE SEQUENCE [LARGE SCALE GENOMIC DNA]</scope>
    <source>
        <strain evidence="4 5">KK4</strain>
    </source>
</reference>
<dbReference type="EMBL" id="BKCF01000003">
    <property type="protein sequence ID" value="GEQ86446.1"/>
    <property type="molecule type" value="Genomic_DNA"/>
</dbReference>
<keyword evidence="5" id="KW-1185">Reference proteome</keyword>
<dbReference type="NCBIfam" id="TIGR04183">
    <property type="entry name" value="Por_Secre_tail"/>
    <property type="match status" value="1"/>
</dbReference>
<evidence type="ECO:0000313" key="4">
    <source>
        <dbReference type="EMBL" id="GEQ86446.1"/>
    </source>
</evidence>
<protein>
    <recommendedName>
        <fullName evidence="3">Secretion system C-terminal sorting domain-containing protein</fullName>
    </recommendedName>
</protein>
<name>A0A5J4G1L4_9FLAO</name>
<evidence type="ECO:0000259" key="3">
    <source>
        <dbReference type="Pfam" id="PF18962"/>
    </source>
</evidence>
<accession>A0A5J4G1L4</accession>
<dbReference type="InterPro" id="IPR026444">
    <property type="entry name" value="Secre_tail"/>
</dbReference>
<feature type="domain" description="Secretion system C-terminal sorting" evidence="3">
    <location>
        <begin position="209"/>
        <end position="273"/>
    </location>
</feature>
<dbReference type="Proteomes" id="UP000326994">
    <property type="component" value="Unassembled WGS sequence"/>
</dbReference>